<name>A0A422PQ24_9TRYP</name>
<dbReference type="AlphaFoldDB" id="A0A422PQ24"/>
<sequence>MFKRLSVSRFCFPTRVIFASMPGATPESTSLDGLEAAVRAFAQSGRHQDPDTLKLLLDELIQSSDPRKVRLCKEACRLSHAAGHHARCAELFFSCRSLAPLPLSDTVVNAAALTTDPEYLQKCVSTLEVAGGDQGPLSRDSIPLLLLRIYWQSTRCFMQLERSCPSETSRKNGVVAAGAVDEVETERVEDLTRLAQYRAICEETFRLLRLPGEVSFEGWWSRSKRLVLYHAADEGEADVYEQHFSWWERHLGARSGGWLTPACFVAMLRSCLKAERWDFASRYAALAESCFLAGHNPPDDALLQQLLAFFVASMQGAQGAALLRRIRQLCPDYTPSIAAVQSAARVAGHAVDEELAVWCLQALLSEGQPVPPSSQDIFVCLIALAKCRATNFKKLLHALEESCIIALSEEERLYLDLLFARRSVFWREEFGERVEHLLTQGKGGTSRAALSVRNFTSLLYLLQEGEDPGFMNYYVALGSELQTREMQPTKAQWVAIALKWAASQPALEQRDYKLLVNEAHALLDASADASSPVLLSHALKSKLHTRLGAIEQLRGKGGEVKAAGPHNAGDISLARFVRQRHRLPRVHPPSAETAASPGTKLWQASDTLAALSQREWRAVIQRCR</sequence>
<dbReference type="Proteomes" id="UP000284403">
    <property type="component" value="Unassembled WGS sequence"/>
</dbReference>
<gene>
    <name evidence="1" type="ORF">Tco025E_04060</name>
</gene>
<dbReference type="GeneID" id="40317671"/>
<dbReference type="EMBL" id="MKKU01000195">
    <property type="protein sequence ID" value="RNF19821.1"/>
    <property type="molecule type" value="Genomic_DNA"/>
</dbReference>
<dbReference type="OrthoDB" id="249458at2759"/>
<keyword evidence="2" id="KW-1185">Reference proteome</keyword>
<evidence type="ECO:0000313" key="2">
    <source>
        <dbReference type="Proteomes" id="UP000284403"/>
    </source>
</evidence>
<comment type="caution">
    <text evidence="1">The sequence shown here is derived from an EMBL/GenBank/DDBJ whole genome shotgun (WGS) entry which is preliminary data.</text>
</comment>
<proteinExistence type="predicted"/>
<reference evidence="1 2" key="1">
    <citation type="journal article" date="2018" name="BMC Genomics">
        <title>Genomic comparison of Trypanosoma conorhini and Trypanosoma rangeli to Trypanosoma cruzi strains of high and low virulence.</title>
        <authorList>
            <person name="Bradwell K.R."/>
            <person name="Koparde V.N."/>
            <person name="Matveyev A.V."/>
            <person name="Serrano M.G."/>
            <person name="Alves J.M."/>
            <person name="Parikh H."/>
            <person name="Huang B."/>
            <person name="Lee V."/>
            <person name="Espinosa-Alvarez O."/>
            <person name="Ortiz P.A."/>
            <person name="Costa-Martins A.G."/>
            <person name="Teixeira M.M."/>
            <person name="Buck G.A."/>
        </authorList>
    </citation>
    <scope>NUCLEOTIDE SEQUENCE [LARGE SCALE GENOMIC DNA]</scope>
    <source>
        <strain evidence="1 2">025E</strain>
    </source>
</reference>
<organism evidence="1 2">
    <name type="scientific">Trypanosoma conorhini</name>
    <dbReference type="NCBI Taxonomy" id="83891"/>
    <lineage>
        <taxon>Eukaryota</taxon>
        <taxon>Discoba</taxon>
        <taxon>Euglenozoa</taxon>
        <taxon>Kinetoplastea</taxon>
        <taxon>Metakinetoplastina</taxon>
        <taxon>Trypanosomatida</taxon>
        <taxon>Trypanosomatidae</taxon>
        <taxon>Trypanosoma</taxon>
    </lineage>
</organism>
<dbReference type="RefSeq" id="XP_029228977.1">
    <property type="nucleotide sequence ID" value="XM_029370973.1"/>
</dbReference>
<accession>A0A422PQ24</accession>
<protein>
    <submittedName>
        <fullName evidence="1">Uncharacterized protein</fullName>
    </submittedName>
</protein>
<evidence type="ECO:0000313" key="1">
    <source>
        <dbReference type="EMBL" id="RNF19821.1"/>
    </source>
</evidence>